<name>A0A161Y2Z0_COLIC</name>
<evidence type="ECO:0000313" key="4">
    <source>
        <dbReference type="Proteomes" id="UP000076584"/>
    </source>
</evidence>
<protein>
    <submittedName>
        <fullName evidence="3">Uncharacterized protein</fullName>
    </submittedName>
</protein>
<dbReference type="AlphaFoldDB" id="A0A161Y2Z0"/>
<evidence type="ECO:0000256" key="1">
    <source>
        <dbReference type="SAM" id="Coils"/>
    </source>
</evidence>
<gene>
    <name evidence="3" type="ORF">CI238_08155</name>
</gene>
<dbReference type="Proteomes" id="UP000076584">
    <property type="component" value="Unassembled WGS sequence"/>
</dbReference>
<feature type="region of interest" description="Disordered" evidence="2">
    <location>
        <begin position="403"/>
        <end position="424"/>
    </location>
</feature>
<organism evidence="3 4">
    <name type="scientific">Colletotrichum incanum</name>
    <name type="common">Soybean anthracnose fungus</name>
    <dbReference type="NCBI Taxonomy" id="1573173"/>
    <lineage>
        <taxon>Eukaryota</taxon>
        <taxon>Fungi</taxon>
        <taxon>Dikarya</taxon>
        <taxon>Ascomycota</taxon>
        <taxon>Pezizomycotina</taxon>
        <taxon>Sordariomycetes</taxon>
        <taxon>Hypocreomycetidae</taxon>
        <taxon>Glomerellales</taxon>
        <taxon>Glomerellaceae</taxon>
        <taxon>Colletotrichum</taxon>
        <taxon>Colletotrichum spaethianum species complex</taxon>
    </lineage>
</organism>
<keyword evidence="4" id="KW-1185">Reference proteome</keyword>
<reference evidence="3 4" key="1">
    <citation type="submission" date="2015-06" db="EMBL/GenBank/DDBJ databases">
        <title>Survival trade-offs in plant roots during colonization by closely related pathogenic and mutualistic fungi.</title>
        <authorList>
            <person name="Hacquard S."/>
            <person name="Kracher B."/>
            <person name="Hiruma K."/>
            <person name="Weinman A."/>
            <person name="Muench P."/>
            <person name="Garrido Oter R."/>
            <person name="Ver Loren van Themaat E."/>
            <person name="Dallerey J.-F."/>
            <person name="Damm U."/>
            <person name="Henrissat B."/>
            <person name="Lespinet O."/>
            <person name="Thon M."/>
            <person name="Kemen E."/>
            <person name="McHardy A.C."/>
            <person name="Schulze-Lefert P."/>
            <person name="O'Connell R.J."/>
        </authorList>
    </citation>
    <scope>NUCLEOTIDE SEQUENCE [LARGE SCALE GENOMIC DNA]</scope>
    <source>
        <strain evidence="3 4">MAFF 238704</strain>
    </source>
</reference>
<dbReference type="EMBL" id="LFIW01001066">
    <property type="protein sequence ID" value="KZL83772.1"/>
    <property type="molecule type" value="Genomic_DNA"/>
</dbReference>
<keyword evidence="1" id="KW-0175">Coiled coil</keyword>
<proteinExistence type="predicted"/>
<dbReference type="Gene3D" id="1.10.287.1490">
    <property type="match status" value="1"/>
</dbReference>
<feature type="compositionally biased region" description="Basic and acidic residues" evidence="2">
    <location>
        <begin position="407"/>
        <end position="424"/>
    </location>
</feature>
<feature type="coiled-coil region" evidence="1">
    <location>
        <begin position="84"/>
        <end position="111"/>
    </location>
</feature>
<evidence type="ECO:0000256" key="2">
    <source>
        <dbReference type="SAM" id="MobiDB-lite"/>
    </source>
</evidence>
<evidence type="ECO:0000313" key="3">
    <source>
        <dbReference type="EMBL" id="KZL83772.1"/>
    </source>
</evidence>
<comment type="caution">
    <text evidence="3">The sequence shown here is derived from an EMBL/GenBank/DDBJ whole genome shotgun (WGS) entry which is preliminary data.</text>
</comment>
<sequence length="424" mass="49011">MEPQNRTVSAAQSGGVQFLFGTGDGSHSFTWTPPTPTSSNLPDDDHEAGLNNHKRRQVQVNIVKQGVALLQLGSDMIYDFRSTHAEAEKKLADVTAERDHLRKKLETARGKLRNTRGDYRASVGMLNGTTKEFDHYKKHHGHSNETLHQLRMKLDKTARSGLDIIKHRNQLLNIIDGMREEKSKNEGERSLLREKLDESLAAQEKIRRELDEIKYQLSQDLERAKEKIQQANLHWNMAEEEIKMVKAGMENLRNQTKTEKSDFVLERDQLRKEIEGAKRNDKSYRDEIAQLKEHTKSLRKEHHGCRASYDSLREDFLNSRQANAETRAALSETQQELNNNRDKYTVLVTEVRLLEERNAAQVTQLGSERCEHLREKREATEKQTKAEAEIKRLRDENCRLRANLRSDTPEDGLREAFEENIGKN</sequence>
<feature type="coiled-coil region" evidence="1">
    <location>
        <begin position="207"/>
        <end position="294"/>
    </location>
</feature>
<accession>A0A161Y2Z0</accession>